<dbReference type="InterPro" id="IPR012495">
    <property type="entry name" value="TadE-like_dom"/>
</dbReference>
<dbReference type="Proteomes" id="UP000189935">
    <property type="component" value="Chromosome I"/>
</dbReference>
<dbReference type="EMBL" id="LT670844">
    <property type="protein sequence ID" value="SHK29304.1"/>
    <property type="molecule type" value="Genomic_DNA"/>
</dbReference>
<dbReference type="Pfam" id="PF07811">
    <property type="entry name" value="TadE"/>
    <property type="match status" value="1"/>
</dbReference>
<reference evidence="3 4" key="1">
    <citation type="submission" date="2016-11" db="EMBL/GenBank/DDBJ databases">
        <authorList>
            <person name="Jaros S."/>
            <person name="Januszkiewicz K."/>
            <person name="Wedrychowicz H."/>
        </authorList>
    </citation>
    <scope>NUCLEOTIDE SEQUENCE [LARGE SCALE GENOMIC DNA]</scope>
    <source>
        <strain evidence="3 4">GAS499</strain>
    </source>
</reference>
<accession>A0A1M6RA13</accession>
<evidence type="ECO:0000256" key="1">
    <source>
        <dbReference type="SAM" id="Phobius"/>
    </source>
</evidence>
<evidence type="ECO:0000259" key="2">
    <source>
        <dbReference type="Pfam" id="PF07811"/>
    </source>
</evidence>
<keyword evidence="1" id="KW-1133">Transmembrane helix</keyword>
<sequence length="168" mass="18357">MRRFRRSRRGSTAVEFALVAPMFFALLFAILETAMVFFAGQVLETMAQDGARMIMTGQAQTAKYQQADFQSYVCNQIPILFSCANLSIDVKSYPAFSNVVLSSQIDSGGCFDPTGIGYNPGGPSQIVVVRLFYQWPMIVTGLGYNISSLCGGSKRLLTAAAAFQTEPY</sequence>
<organism evidence="3 4">
    <name type="scientific">Bradyrhizobium lablabi</name>
    <dbReference type="NCBI Taxonomy" id="722472"/>
    <lineage>
        <taxon>Bacteria</taxon>
        <taxon>Pseudomonadati</taxon>
        <taxon>Pseudomonadota</taxon>
        <taxon>Alphaproteobacteria</taxon>
        <taxon>Hyphomicrobiales</taxon>
        <taxon>Nitrobacteraceae</taxon>
        <taxon>Bradyrhizobium</taxon>
    </lineage>
</organism>
<keyword evidence="1" id="KW-0812">Transmembrane</keyword>
<evidence type="ECO:0000313" key="3">
    <source>
        <dbReference type="EMBL" id="SHK29304.1"/>
    </source>
</evidence>
<feature type="transmembrane region" description="Helical" evidence="1">
    <location>
        <begin position="12"/>
        <end position="38"/>
    </location>
</feature>
<feature type="domain" description="TadE-like" evidence="2">
    <location>
        <begin position="10"/>
        <end position="52"/>
    </location>
</feature>
<protein>
    <submittedName>
        <fullName evidence="3">Flp pilus assembly protein TadG</fullName>
    </submittedName>
</protein>
<evidence type="ECO:0000313" key="4">
    <source>
        <dbReference type="Proteomes" id="UP000189935"/>
    </source>
</evidence>
<dbReference type="AlphaFoldDB" id="A0A1M6RA13"/>
<name>A0A1M6RA13_9BRAD</name>
<keyword evidence="1" id="KW-0472">Membrane</keyword>
<gene>
    <name evidence="3" type="ORF">SAMN05444159_2918</name>
</gene>
<proteinExistence type="predicted"/>